<keyword evidence="1" id="KW-0678">Repressor</keyword>
<dbReference type="Proteomes" id="UP000281915">
    <property type="component" value="Unassembled WGS sequence"/>
</dbReference>
<dbReference type="Pfam" id="PF13977">
    <property type="entry name" value="TetR_C_6"/>
    <property type="match status" value="1"/>
</dbReference>
<gene>
    <name evidence="7" type="ORF">EDM58_16120</name>
</gene>
<dbReference type="EMBL" id="RHHT01000032">
    <property type="protein sequence ID" value="RNB77150.1"/>
    <property type="molecule type" value="Genomic_DNA"/>
</dbReference>
<keyword evidence="4" id="KW-0804">Transcription</keyword>
<reference evidence="7 8" key="1">
    <citation type="submission" date="2018-10" db="EMBL/GenBank/DDBJ databases">
        <title>Phylogenomics of Brevibacillus.</title>
        <authorList>
            <person name="Dunlap C."/>
        </authorList>
    </citation>
    <scope>NUCLEOTIDE SEQUENCE [LARGE SCALE GENOMIC DNA]</scope>
    <source>
        <strain evidence="7 8">JCM 15085</strain>
    </source>
</reference>
<dbReference type="PROSITE" id="PS01081">
    <property type="entry name" value="HTH_TETR_1"/>
    <property type="match status" value="1"/>
</dbReference>
<feature type="domain" description="HTH tetR-type" evidence="6">
    <location>
        <begin position="3"/>
        <end position="63"/>
    </location>
</feature>
<dbReference type="InterPro" id="IPR039538">
    <property type="entry name" value="BetI_C"/>
</dbReference>
<dbReference type="AlphaFoldDB" id="A0A3M8CN38"/>
<dbReference type="PRINTS" id="PR00455">
    <property type="entry name" value="HTHTETR"/>
</dbReference>
<proteinExistence type="predicted"/>
<dbReference type="Gene3D" id="1.10.357.10">
    <property type="entry name" value="Tetracycline Repressor, domain 2"/>
    <property type="match status" value="1"/>
</dbReference>
<evidence type="ECO:0000259" key="6">
    <source>
        <dbReference type="PROSITE" id="PS50977"/>
    </source>
</evidence>
<dbReference type="InterPro" id="IPR023772">
    <property type="entry name" value="DNA-bd_HTH_TetR-type_CS"/>
</dbReference>
<dbReference type="PANTHER" id="PTHR30055:SF226">
    <property type="entry name" value="HTH-TYPE TRANSCRIPTIONAL REGULATOR PKSA"/>
    <property type="match status" value="1"/>
</dbReference>
<dbReference type="GO" id="GO:0003700">
    <property type="term" value="F:DNA-binding transcription factor activity"/>
    <property type="evidence" value="ECO:0007669"/>
    <property type="project" value="TreeGrafter"/>
</dbReference>
<dbReference type="Pfam" id="PF00440">
    <property type="entry name" value="TetR_N"/>
    <property type="match status" value="1"/>
</dbReference>
<dbReference type="SUPFAM" id="SSF46689">
    <property type="entry name" value="Homeodomain-like"/>
    <property type="match status" value="1"/>
</dbReference>
<dbReference type="InterPro" id="IPR050109">
    <property type="entry name" value="HTH-type_TetR-like_transc_reg"/>
</dbReference>
<comment type="caution">
    <text evidence="7">The sequence shown here is derived from an EMBL/GenBank/DDBJ whole genome shotgun (WGS) entry which is preliminary data.</text>
</comment>
<evidence type="ECO:0000256" key="5">
    <source>
        <dbReference type="PROSITE-ProRule" id="PRU00335"/>
    </source>
</evidence>
<dbReference type="InterPro" id="IPR009057">
    <property type="entry name" value="Homeodomain-like_sf"/>
</dbReference>
<dbReference type="PANTHER" id="PTHR30055">
    <property type="entry name" value="HTH-TYPE TRANSCRIPTIONAL REGULATOR RUTR"/>
    <property type="match status" value="1"/>
</dbReference>
<dbReference type="InterPro" id="IPR036271">
    <property type="entry name" value="Tet_transcr_reg_TetR-rel_C_sf"/>
</dbReference>
<sequence>MKQDKKQKIVEAASKLFAEKGYEKASIKEIAKEAGITSGLVHYYFQNKEEVLSDVVLEASHQYTRDMQALKQAVPEGQLAESAMQATKDRVQKHPDWYRLRYELFAIGLRNPHFAEKVNQIIDNGQSGISNLLKPMMPNAEEKDVAAVAAILLACFDGLALQKMLNPDFDLDRAYLVLEKMAMSLQEEE</sequence>
<evidence type="ECO:0000256" key="2">
    <source>
        <dbReference type="ARBA" id="ARBA00023015"/>
    </source>
</evidence>
<organism evidence="7 8">
    <name type="scientific">Brevibacillus panacihumi</name>
    <dbReference type="NCBI Taxonomy" id="497735"/>
    <lineage>
        <taxon>Bacteria</taxon>
        <taxon>Bacillati</taxon>
        <taxon>Bacillota</taxon>
        <taxon>Bacilli</taxon>
        <taxon>Bacillales</taxon>
        <taxon>Paenibacillaceae</taxon>
        <taxon>Brevibacillus</taxon>
    </lineage>
</organism>
<name>A0A3M8CN38_9BACL</name>
<dbReference type="PROSITE" id="PS50977">
    <property type="entry name" value="HTH_TETR_2"/>
    <property type="match status" value="1"/>
</dbReference>
<evidence type="ECO:0000256" key="4">
    <source>
        <dbReference type="ARBA" id="ARBA00023163"/>
    </source>
</evidence>
<accession>A0A3M8CN38</accession>
<dbReference type="InterPro" id="IPR001647">
    <property type="entry name" value="HTH_TetR"/>
</dbReference>
<keyword evidence="2" id="KW-0805">Transcription regulation</keyword>
<dbReference type="RefSeq" id="WP_122914254.1">
    <property type="nucleotide sequence ID" value="NZ_RHHT01000032.1"/>
</dbReference>
<protein>
    <submittedName>
        <fullName evidence="7">TetR/AcrR family transcriptional regulator</fullName>
    </submittedName>
</protein>
<dbReference type="GO" id="GO:0000976">
    <property type="term" value="F:transcription cis-regulatory region binding"/>
    <property type="evidence" value="ECO:0007669"/>
    <property type="project" value="TreeGrafter"/>
</dbReference>
<dbReference type="SUPFAM" id="SSF48498">
    <property type="entry name" value="Tetracyclin repressor-like, C-terminal domain"/>
    <property type="match status" value="1"/>
</dbReference>
<evidence type="ECO:0000313" key="7">
    <source>
        <dbReference type="EMBL" id="RNB77150.1"/>
    </source>
</evidence>
<keyword evidence="3 5" id="KW-0238">DNA-binding</keyword>
<evidence type="ECO:0000256" key="1">
    <source>
        <dbReference type="ARBA" id="ARBA00022491"/>
    </source>
</evidence>
<evidence type="ECO:0000313" key="8">
    <source>
        <dbReference type="Proteomes" id="UP000281915"/>
    </source>
</evidence>
<feature type="DNA-binding region" description="H-T-H motif" evidence="5">
    <location>
        <begin position="26"/>
        <end position="45"/>
    </location>
</feature>
<evidence type="ECO:0000256" key="3">
    <source>
        <dbReference type="ARBA" id="ARBA00023125"/>
    </source>
</evidence>